<evidence type="ECO:0000256" key="1">
    <source>
        <dbReference type="ARBA" id="ARBA00004173"/>
    </source>
</evidence>
<evidence type="ECO:0000256" key="6">
    <source>
        <dbReference type="ARBA" id="ARBA00023274"/>
    </source>
</evidence>
<keyword evidence="3" id="KW-0809">Transit peptide</keyword>
<protein>
    <recommendedName>
        <fullName evidence="7">Large ribosomal subunit protein mL42</fullName>
    </recommendedName>
</protein>
<dbReference type="OrthoDB" id="1107506at2759"/>
<comment type="subcellular location">
    <subcellularLocation>
        <location evidence="1">Mitochondrion</location>
    </subcellularLocation>
</comment>
<dbReference type="GO" id="GO:0005762">
    <property type="term" value="C:mitochondrial large ribosomal subunit"/>
    <property type="evidence" value="ECO:0007669"/>
    <property type="project" value="TreeGrafter"/>
</dbReference>
<evidence type="ECO:0000256" key="5">
    <source>
        <dbReference type="ARBA" id="ARBA00023128"/>
    </source>
</evidence>
<keyword evidence="4" id="KW-0689">Ribosomal protein</keyword>
<name>A0A7M7K1V4_VARDE</name>
<accession>A0A7M7K1V4</accession>
<dbReference type="PANTHER" id="PTHR13450:SF4">
    <property type="entry name" value="LARGE RIBOSOMAL SUBUNIT PROTEIN ML42"/>
    <property type="match status" value="1"/>
</dbReference>
<keyword evidence="9" id="KW-1185">Reference proteome</keyword>
<organism evidence="8 9">
    <name type="scientific">Varroa destructor</name>
    <name type="common">Honeybee mite</name>
    <dbReference type="NCBI Taxonomy" id="109461"/>
    <lineage>
        <taxon>Eukaryota</taxon>
        <taxon>Metazoa</taxon>
        <taxon>Ecdysozoa</taxon>
        <taxon>Arthropoda</taxon>
        <taxon>Chelicerata</taxon>
        <taxon>Arachnida</taxon>
        <taxon>Acari</taxon>
        <taxon>Parasitiformes</taxon>
        <taxon>Mesostigmata</taxon>
        <taxon>Gamasina</taxon>
        <taxon>Dermanyssoidea</taxon>
        <taxon>Varroidae</taxon>
        <taxon>Varroa</taxon>
    </lineage>
</organism>
<evidence type="ECO:0000313" key="8">
    <source>
        <dbReference type="EnsemblMetazoa" id="XP_022656276"/>
    </source>
</evidence>
<keyword evidence="5" id="KW-0496">Mitochondrion</keyword>
<sequence length="140" mass="16562">MFRLSTIAQRFTLTPSGWRATKDNLKFSSSSINPTKNSEDTLTRDLVVPAANCRLFVAWHPERDVPFEHTRPLEATEEEIREAAKEASTALKLPTRPLFFRNIRNEVEYLRKITYTNKHRWYAQPRDKKTYRRKHDRDGL</sequence>
<dbReference type="GeneID" id="111248350"/>
<evidence type="ECO:0000256" key="2">
    <source>
        <dbReference type="ARBA" id="ARBA00005556"/>
    </source>
</evidence>
<dbReference type="KEGG" id="vde:111248350"/>
<dbReference type="InParanoid" id="A0A7M7K1V4"/>
<dbReference type="Pfam" id="PF10210">
    <property type="entry name" value="MRP-S32"/>
    <property type="match status" value="1"/>
</dbReference>
<reference evidence="8" key="1">
    <citation type="submission" date="2021-01" db="UniProtKB">
        <authorList>
            <consortium name="EnsemblMetazoa"/>
        </authorList>
    </citation>
    <scope>IDENTIFICATION</scope>
</reference>
<dbReference type="Proteomes" id="UP000594260">
    <property type="component" value="Unplaced"/>
</dbReference>
<dbReference type="RefSeq" id="XP_022656276.1">
    <property type="nucleotide sequence ID" value="XM_022800541.1"/>
</dbReference>
<dbReference type="FunCoup" id="A0A7M7K1V4">
    <property type="interactions" value="340"/>
</dbReference>
<dbReference type="AlphaFoldDB" id="A0A7M7K1V4"/>
<comment type="similarity">
    <text evidence="2">Belongs to the mitochondrion-specific ribosomal protein mL42 family.</text>
</comment>
<evidence type="ECO:0000256" key="4">
    <source>
        <dbReference type="ARBA" id="ARBA00022980"/>
    </source>
</evidence>
<dbReference type="PANTHER" id="PTHR13450">
    <property type="entry name" value="MITOCHONDRIAL 39S RIBOSOMAL PROTEIN L42"/>
    <property type="match status" value="1"/>
</dbReference>
<evidence type="ECO:0000313" key="9">
    <source>
        <dbReference type="Proteomes" id="UP000594260"/>
    </source>
</evidence>
<dbReference type="EnsemblMetazoa" id="XM_022800541">
    <property type="protein sequence ID" value="XP_022656276"/>
    <property type="gene ID" value="LOC111248350"/>
</dbReference>
<evidence type="ECO:0000256" key="3">
    <source>
        <dbReference type="ARBA" id="ARBA00022946"/>
    </source>
</evidence>
<dbReference type="InterPro" id="IPR019346">
    <property type="entry name" value="Ribosomal_mL42"/>
</dbReference>
<dbReference type="OMA" id="SKSWDKE"/>
<dbReference type="CTD" id="28977"/>
<proteinExistence type="inferred from homology"/>
<evidence type="ECO:0000256" key="7">
    <source>
        <dbReference type="ARBA" id="ARBA00035189"/>
    </source>
</evidence>
<keyword evidence="6" id="KW-0687">Ribonucleoprotein</keyword>